<dbReference type="PROSITE" id="PS00893">
    <property type="entry name" value="NUDIX_BOX"/>
    <property type="match status" value="1"/>
</dbReference>
<accession>A0A839YY79</accession>
<sequence>MKEVAAAIIVEHGKVLIARRRPGQILEGHWEFPGGKLEPNETVQECIVRELHEELGIGVTAGEVLTHSIYEYPGGAIKLIAIYAEVKSGEVKLSVHDALDWVYPLELRETRLAPADIRIAEEVILRHA</sequence>
<evidence type="ECO:0000313" key="20">
    <source>
        <dbReference type="Proteomes" id="UP000578569"/>
    </source>
</evidence>
<dbReference type="Proteomes" id="UP000578569">
    <property type="component" value="Unassembled WGS sequence"/>
</dbReference>
<comment type="catalytic activity">
    <reaction evidence="10">
        <text>8-oxo-dGTP + H2O = 8-oxo-dGMP + diphosphate + H(+)</text>
        <dbReference type="Rhea" id="RHEA:31575"/>
        <dbReference type="ChEBI" id="CHEBI:15377"/>
        <dbReference type="ChEBI" id="CHEBI:15378"/>
        <dbReference type="ChEBI" id="CHEBI:33019"/>
        <dbReference type="ChEBI" id="CHEBI:63224"/>
        <dbReference type="ChEBI" id="CHEBI:77896"/>
        <dbReference type="EC" id="3.6.1.55"/>
    </reaction>
</comment>
<evidence type="ECO:0000313" key="19">
    <source>
        <dbReference type="EMBL" id="MBB3763440.1"/>
    </source>
</evidence>
<dbReference type="EMBL" id="JACICF010000001">
    <property type="protein sequence ID" value="MBB3763440.1"/>
    <property type="molecule type" value="Genomic_DNA"/>
</dbReference>
<evidence type="ECO:0000256" key="1">
    <source>
        <dbReference type="ARBA" id="ARBA00001946"/>
    </source>
</evidence>
<name>A0A839YY79_9SPHN</name>
<dbReference type="GO" id="GO:0008413">
    <property type="term" value="F:8-oxo-7,8-dihydroguanosine triphosphate pyrophosphatase activity"/>
    <property type="evidence" value="ECO:0007669"/>
    <property type="project" value="TreeGrafter"/>
</dbReference>
<comment type="caution">
    <text evidence="19">The sequence shown here is derived from an EMBL/GenBank/DDBJ whole genome shotgun (WGS) entry which is preliminary data.</text>
</comment>
<keyword evidence="6" id="KW-0227">DNA damage</keyword>
<evidence type="ECO:0000256" key="13">
    <source>
        <dbReference type="ARBA" id="ARBA00040794"/>
    </source>
</evidence>
<proteinExistence type="inferred from homology"/>
<dbReference type="InterPro" id="IPR000086">
    <property type="entry name" value="NUDIX_hydrolase_dom"/>
</dbReference>
<evidence type="ECO:0000256" key="9">
    <source>
        <dbReference type="ARBA" id="ARBA00023204"/>
    </source>
</evidence>
<dbReference type="GO" id="GO:0044716">
    <property type="term" value="F:8-oxo-GDP phosphatase activity"/>
    <property type="evidence" value="ECO:0007669"/>
    <property type="project" value="TreeGrafter"/>
</dbReference>
<keyword evidence="9" id="KW-0234">DNA repair</keyword>
<evidence type="ECO:0000256" key="11">
    <source>
        <dbReference type="ARBA" id="ARBA00036904"/>
    </source>
</evidence>
<dbReference type="GO" id="GO:0035539">
    <property type="term" value="F:8-oxo-7,8-dihydrodeoxyguanosine triphosphate pyrophosphatase activity"/>
    <property type="evidence" value="ECO:0007669"/>
    <property type="project" value="UniProtKB-EC"/>
</dbReference>
<keyword evidence="3" id="KW-0515">Mutator protein</keyword>
<keyword evidence="5" id="KW-0479">Metal-binding</keyword>
<evidence type="ECO:0000256" key="15">
    <source>
        <dbReference type="ARBA" id="ARBA00041979"/>
    </source>
</evidence>
<keyword evidence="4" id="KW-0235">DNA replication</keyword>
<evidence type="ECO:0000256" key="2">
    <source>
        <dbReference type="ARBA" id="ARBA00005582"/>
    </source>
</evidence>
<evidence type="ECO:0000259" key="18">
    <source>
        <dbReference type="PROSITE" id="PS51462"/>
    </source>
</evidence>
<dbReference type="EC" id="3.6.1.55" evidence="12"/>
<evidence type="ECO:0000256" key="5">
    <source>
        <dbReference type="ARBA" id="ARBA00022723"/>
    </source>
</evidence>
<evidence type="ECO:0000256" key="8">
    <source>
        <dbReference type="ARBA" id="ARBA00022842"/>
    </source>
</evidence>
<dbReference type="GO" id="GO:0006281">
    <property type="term" value="P:DNA repair"/>
    <property type="evidence" value="ECO:0007669"/>
    <property type="project" value="UniProtKB-KW"/>
</dbReference>
<evidence type="ECO:0000256" key="16">
    <source>
        <dbReference type="ARBA" id="ARBA00042798"/>
    </source>
</evidence>
<dbReference type="AlphaFoldDB" id="A0A839YY79"/>
<organism evidence="19 20">
    <name type="scientific">Sphingomicrobium lutaoense</name>
    <dbReference type="NCBI Taxonomy" id="515949"/>
    <lineage>
        <taxon>Bacteria</taxon>
        <taxon>Pseudomonadati</taxon>
        <taxon>Pseudomonadota</taxon>
        <taxon>Alphaproteobacteria</taxon>
        <taxon>Sphingomonadales</taxon>
        <taxon>Sphingomonadaceae</taxon>
        <taxon>Sphingomicrobium</taxon>
    </lineage>
</organism>
<dbReference type="GO" id="GO:0006260">
    <property type="term" value="P:DNA replication"/>
    <property type="evidence" value="ECO:0007669"/>
    <property type="project" value="UniProtKB-KW"/>
</dbReference>
<keyword evidence="8" id="KW-0460">Magnesium</keyword>
<comment type="catalytic activity">
    <reaction evidence="11">
        <text>8-oxo-GTP + H2O = 8-oxo-GMP + diphosphate + H(+)</text>
        <dbReference type="Rhea" id="RHEA:67616"/>
        <dbReference type="ChEBI" id="CHEBI:15377"/>
        <dbReference type="ChEBI" id="CHEBI:15378"/>
        <dbReference type="ChEBI" id="CHEBI:33019"/>
        <dbReference type="ChEBI" id="CHEBI:143553"/>
        <dbReference type="ChEBI" id="CHEBI:145694"/>
    </reaction>
</comment>
<dbReference type="InterPro" id="IPR020084">
    <property type="entry name" value="NUDIX_hydrolase_CS"/>
</dbReference>
<dbReference type="InterPro" id="IPR047127">
    <property type="entry name" value="MutT-like"/>
</dbReference>
<evidence type="ECO:0000256" key="12">
    <source>
        <dbReference type="ARBA" id="ARBA00038905"/>
    </source>
</evidence>
<dbReference type="SUPFAM" id="SSF55811">
    <property type="entry name" value="Nudix"/>
    <property type="match status" value="1"/>
</dbReference>
<dbReference type="PROSITE" id="PS51462">
    <property type="entry name" value="NUDIX"/>
    <property type="match status" value="1"/>
</dbReference>
<evidence type="ECO:0000256" key="3">
    <source>
        <dbReference type="ARBA" id="ARBA00022457"/>
    </source>
</evidence>
<dbReference type="PANTHER" id="PTHR47707">
    <property type="entry name" value="8-OXO-DGTP DIPHOSPHATASE"/>
    <property type="match status" value="1"/>
</dbReference>
<comment type="similarity">
    <text evidence="2 17">Belongs to the Nudix hydrolase family.</text>
</comment>
<dbReference type="PRINTS" id="PR00502">
    <property type="entry name" value="NUDIXFAMILY"/>
</dbReference>
<keyword evidence="7 17" id="KW-0378">Hydrolase</keyword>
<protein>
    <recommendedName>
        <fullName evidence="13">8-oxo-dGTP diphosphatase</fullName>
        <ecNumber evidence="12">3.6.1.55</ecNumber>
    </recommendedName>
    <alternativeName>
        <fullName evidence="16">7,8-dihydro-8-oxoguanine-triphosphatase</fullName>
    </alternativeName>
    <alternativeName>
        <fullName evidence="15">Mutator protein MutT</fullName>
    </alternativeName>
    <alternativeName>
        <fullName evidence="14">dGTP pyrophosphohydrolase</fullName>
    </alternativeName>
</protein>
<evidence type="ECO:0000256" key="10">
    <source>
        <dbReference type="ARBA" id="ARBA00035861"/>
    </source>
</evidence>
<evidence type="ECO:0000256" key="4">
    <source>
        <dbReference type="ARBA" id="ARBA00022705"/>
    </source>
</evidence>
<dbReference type="RefSeq" id="WP_183932787.1">
    <property type="nucleotide sequence ID" value="NZ_JACICF010000001.1"/>
</dbReference>
<dbReference type="InterPro" id="IPR020476">
    <property type="entry name" value="Nudix_hydrolase"/>
</dbReference>
<dbReference type="Pfam" id="PF00293">
    <property type="entry name" value="NUDIX"/>
    <property type="match status" value="1"/>
</dbReference>
<evidence type="ECO:0000256" key="14">
    <source>
        <dbReference type="ARBA" id="ARBA00041592"/>
    </source>
</evidence>
<dbReference type="PANTHER" id="PTHR47707:SF1">
    <property type="entry name" value="NUDIX HYDROLASE FAMILY PROTEIN"/>
    <property type="match status" value="1"/>
</dbReference>
<reference evidence="19 20" key="1">
    <citation type="submission" date="2020-08" db="EMBL/GenBank/DDBJ databases">
        <title>Genomic Encyclopedia of Type Strains, Phase IV (KMG-IV): sequencing the most valuable type-strain genomes for metagenomic binning, comparative biology and taxonomic classification.</title>
        <authorList>
            <person name="Goeker M."/>
        </authorList>
    </citation>
    <scope>NUCLEOTIDE SEQUENCE [LARGE SCALE GENOMIC DNA]</scope>
    <source>
        <strain evidence="19 20">DSM 24194</strain>
    </source>
</reference>
<dbReference type="CDD" id="cd03425">
    <property type="entry name" value="NUDIX_MutT_NudA_like"/>
    <property type="match status" value="1"/>
</dbReference>
<dbReference type="GO" id="GO:0046872">
    <property type="term" value="F:metal ion binding"/>
    <property type="evidence" value="ECO:0007669"/>
    <property type="project" value="UniProtKB-KW"/>
</dbReference>
<keyword evidence="20" id="KW-1185">Reference proteome</keyword>
<gene>
    <name evidence="19" type="ORF">FHS50_000463</name>
</gene>
<comment type="cofactor">
    <cofactor evidence="1">
        <name>Mg(2+)</name>
        <dbReference type="ChEBI" id="CHEBI:18420"/>
    </cofactor>
</comment>
<evidence type="ECO:0000256" key="7">
    <source>
        <dbReference type="ARBA" id="ARBA00022801"/>
    </source>
</evidence>
<evidence type="ECO:0000256" key="6">
    <source>
        <dbReference type="ARBA" id="ARBA00022763"/>
    </source>
</evidence>
<dbReference type="InterPro" id="IPR015797">
    <property type="entry name" value="NUDIX_hydrolase-like_dom_sf"/>
</dbReference>
<dbReference type="Gene3D" id="3.90.79.10">
    <property type="entry name" value="Nucleoside Triphosphate Pyrophosphohydrolase"/>
    <property type="match status" value="1"/>
</dbReference>
<dbReference type="GO" id="GO:0044715">
    <property type="term" value="F:8-oxo-dGDP phosphatase activity"/>
    <property type="evidence" value="ECO:0007669"/>
    <property type="project" value="TreeGrafter"/>
</dbReference>
<evidence type="ECO:0000256" key="17">
    <source>
        <dbReference type="RuleBase" id="RU003476"/>
    </source>
</evidence>
<feature type="domain" description="Nudix hydrolase" evidence="18">
    <location>
        <begin position="1"/>
        <end position="125"/>
    </location>
</feature>